<dbReference type="EMBL" id="RAWM01000086">
    <property type="protein sequence ID" value="RKH64264.1"/>
    <property type="molecule type" value="Genomic_DNA"/>
</dbReference>
<dbReference type="PANTHER" id="PTHR30483:SF6">
    <property type="entry name" value="PERIPLASMIC BINDING PROTEIN OF ABC TRANSPORTER FOR NATURAL AMINO ACIDS"/>
    <property type="match status" value="1"/>
</dbReference>
<dbReference type="Gene3D" id="3.40.50.2300">
    <property type="match status" value="2"/>
</dbReference>
<organism evidence="8 9">
    <name type="scientific">Corallococcus interemptor</name>
    <dbReference type="NCBI Taxonomy" id="2316720"/>
    <lineage>
        <taxon>Bacteria</taxon>
        <taxon>Pseudomonadati</taxon>
        <taxon>Myxococcota</taxon>
        <taxon>Myxococcia</taxon>
        <taxon>Myxococcales</taxon>
        <taxon>Cystobacterineae</taxon>
        <taxon>Myxococcaceae</taxon>
        <taxon>Corallococcus</taxon>
    </lineage>
</organism>
<gene>
    <name evidence="8" type="ORF">D7X96_26120</name>
</gene>
<evidence type="ECO:0000256" key="1">
    <source>
        <dbReference type="ARBA" id="ARBA00010062"/>
    </source>
</evidence>
<evidence type="ECO:0000313" key="9">
    <source>
        <dbReference type="Proteomes" id="UP000282656"/>
    </source>
</evidence>
<feature type="signal peptide" evidence="6">
    <location>
        <begin position="1"/>
        <end position="18"/>
    </location>
</feature>
<dbReference type="OrthoDB" id="9772589at2"/>
<feature type="region of interest" description="Disordered" evidence="5">
    <location>
        <begin position="24"/>
        <end position="47"/>
    </location>
</feature>
<dbReference type="InterPro" id="IPR000709">
    <property type="entry name" value="Leu_Ile_Val-bd"/>
</dbReference>
<comment type="similarity">
    <text evidence="1">Belongs to the leucine-binding protein family.</text>
</comment>
<dbReference type="RefSeq" id="WP_120551199.1">
    <property type="nucleotide sequence ID" value="NZ_RAWM01000086.1"/>
</dbReference>
<reference evidence="9" key="1">
    <citation type="submission" date="2018-09" db="EMBL/GenBank/DDBJ databases">
        <authorList>
            <person name="Livingstone P.G."/>
            <person name="Whitworth D.E."/>
        </authorList>
    </citation>
    <scope>NUCLEOTIDE SEQUENCE [LARGE SCALE GENOMIC DNA]</scope>
    <source>
        <strain evidence="9">AB047A</strain>
    </source>
</reference>
<keyword evidence="4" id="KW-0029">Amino-acid transport</keyword>
<evidence type="ECO:0000256" key="6">
    <source>
        <dbReference type="SAM" id="SignalP"/>
    </source>
</evidence>
<keyword evidence="2" id="KW-0813">Transport</keyword>
<dbReference type="Proteomes" id="UP000282656">
    <property type="component" value="Unassembled WGS sequence"/>
</dbReference>
<proteinExistence type="inferred from homology"/>
<dbReference type="SUPFAM" id="SSF53822">
    <property type="entry name" value="Periplasmic binding protein-like I"/>
    <property type="match status" value="1"/>
</dbReference>
<dbReference type="PANTHER" id="PTHR30483">
    <property type="entry name" value="LEUCINE-SPECIFIC-BINDING PROTEIN"/>
    <property type="match status" value="1"/>
</dbReference>
<dbReference type="InterPro" id="IPR028082">
    <property type="entry name" value="Peripla_BP_I"/>
</dbReference>
<evidence type="ECO:0000256" key="2">
    <source>
        <dbReference type="ARBA" id="ARBA00022448"/>
    </source>
</evidence>
<dbReference type="InterPro" id="IPR051010">
    <property type="entry name" value="BCAA_transport"/>
</dbReference>
<dbReference type="AlphaFoldDB" id="A0A3A8QM56"/>
<feature type="chain" id="PRO_5017346966" evidence="6">
    <location>
        <begin position="19"/>
        <end position="403"/>
    </location>
</feature>
<dbReference type="PROSITE" id="PS51257">
    <property type="entry name" value="PROKAR_LIPOPROTEIN"/>
    <property type="match status" value="1"/>
</dbReference>
<keyword evidence="9" id="KW-1185">Reference proteome</keyword>
<dbReference type="InterPro" id="IPR028081">
    <property type="entry name" value="Leu-bd"/>
</dbReference>
<dbReference type="PRINTS" id="PR00337">
    <property type="entry name" value="LEUILEVALBP"/>
</dbReference>
<evidence type="ECO:0000256" key="5">
    <source>
        <dbReference type="SAM" id="MobiDB-lite"/>
    </source>
</evidence>
<sequence length="403" mass="42055">MRRLAPMLLAALAVLAAACEKKTQPTGEAGGAPSAQAPATAQGGGAPPAGDDVIVLGEVGALTGGQATFGISTRNGIALAVKEANAAGGVKGKKLVVRVYDDQSKPEEAAQAVTRLITQDKVVLILGEVASSSSLAMAEKAQAAGVPMITPSSTNPSVTEKGENIFRVCFIDPFQGFVMAKFARENLKLNKVAVLQDNKSAYSIGLTEVFRQKFAELGGKITATESYSQGDTDYRAQLTAIKKTQPEGIYVPGYYSEVGIIARQARELGLKVPLMGGDGWDSEKLFELGGSAIEGSYFSNHYSPDNPDERVKKFIADYKADNNGAVPDALAALGYDAARVAIEALKKAPDTSGPAVRAAIAQTKDFPGVAGNITLDAKRNAVKSAVVLKVQDGKSTYVTTISP</sequence>
<feature type="compositionally biased region" description="Low complexity" evidence="5">
    <location>
        <begin position="31"/>
        <end position="41"/>
    </location>
</feature>
<name>A0A3A8QM56_9BACT</name>
<accession>A0A3A8QM56</accession>
<evidence type="ECO:0000256" key="3">
    <source>
        <dbReference type="ARBA" id="ARBA00022729"/>
    </source>
</evidence>
<evidence type="ECO:0000313" key="8">
    <source>
        <dbReference type="EMBL" id="RKH64264.1"/>
    </source>
</evidence>
<protein>
    <submittedName>
        <fullName evidence="8">ABC transporter substrate-binding protein</fullName>
    </submittedName>
</protein>
<feature type="domain" description="Leucine-binding protein" evidence="7">
    <location>
        <begin position="56"/>
        <end position="391"/>
    </location>
</feature>
<comment type="caution">
    <text evidence="8">The sequence shown here is derived from an EMBL/GenBank/DDBJ whole genome shotgun (WGS) entry which is preliminary data.</text>
</comment>
<dbReference type="Pfam" id="PF13458">
    <property type="entry name" value="Peripla_BP_6"/>
    <property type="match status" value="1"/>
</dbReference>
<dbReference type="GO" id="GO:0006865">
    <property type="term" value="P:amino acid transport"/>
    <property type="evidence" value="ECO:0007669"/>
    <property type="project" value="UniProtKB-KW"/>
</dbReference>
<evidence type="ECO:0000259" key="7">
    <source>
        <dbReference type="Pfam" id="PF13458"/>
    </source>
</evidence>
<dbReference type="CDD" id="cd06347">
    <property type="entry name" value="PBP1_ABC_LivK_ligand_binding-like"/>
    <property type="match status" value="1"/>
</dbReference>
<keyword evidence="3 6" id="KW-0732">Signal</keyword>
<evidence type="ECO:0000256" key="4">
    <source>
        <dbReference type="ARBA" id="ARBA00022970"/>
    </source>
</evidence>